<dbReference type="GO" id="GO:0005886">
    <property type="term" value="C:plasma membrane"/>
    <property type="evidence" value="ECO:0007669"/>
    <property type="project" value="UniProtKB-SubCell"/>
</dbReference>
<evidence type="ECO:0000256" key="5">
    <source>
        <dbReference type="ARBA" id="ARBA00023136"/>
    </source>
</evidence>
<evidence type="ECO:0000313" key="7">
    <source>
        <dbReference type="EMBL" id="KZD94351.1"/>
    </source>
</evidence>
<dbReference type="InterPro" id="IPR018385">
    <property type="entry name" value="C4_dicarb_anaerob_car-like"/>
</dbReference>
<dbReference type="PANTHER" id="PTHR43652:SF2">
    <property type="entry name" value="BASIC AMINO ACID ANTIPORTER YFCC-RELATED"/>
    <property type="match status" value="1"/>
</dbReference>
<dbReference type="Pfam" id="PF03606">
    <property type="entry name" value="DcuC"/>
    <property type="match status" value="1"/>
</dbReference>
<evidence type="ECO:0000313" key="10">
    <source>
        <dbReference type="Proteomes" id="UP000665181"/>
    </source>
</evidence>
<dbReference type="AlphaFoldDB" id="A0A162UP55"/>
<feature type="transmembrane region" description="Helical" evidence="6">
    <location>
        <begin position="82"/>
        <end position="103"/>
    </location>
</feature>
<feature type="transmembrane region" description="Helical" evidence="6">
    <location>
        <begin position="124"/>
        <end position="157"/>
    </location>
</feature>
<feature type="transmembrane region" description="Helical" evidence="6">
    <location>
        <begin position="21"/>
        <end position="40"/>
    </location>
</feature>
<feature type="transmembrane region" description="Helical" evidence="6">
    <location>
        <begin position="295"/>
        <end position="314"/>
    </location>
</feature>
<evidence type="ECO:0000313" key="8">
    <source>
        <dbReference type="EMBL" id="MBO3795494.1"/>
    </source>
</evidence>
<gene>
    <name evidence="7" type="ORF">B4122_1047</name>
    <name evidence="8" type="ORF">J5227_14525</name>
</gene>
<comment type="subcellular location">
    <subcellularLocation>
        <location evidence="1">Cell membrane</location>
        <topology evidence="1">Multi-pass membrane protein</topology>
    </subcellularLocation>
</comment>
<keyword evidence="2" id="KW-1003">Cell membrane</keyword>
<evidence type="ECO:0000256" key="2">
    <source>
        <dbReference type="ARBA" id="ARBA00022475"/>
    </source>
</evidence>
<protein>
    <submittedName>
        <fullName evidence="7">Transporter</fullName>
    </submittedName>
    <submittedName>
        <fullName evidence="8">YfcC family protein</fullName>
    </submittedName>
</protein>
<evidence type="ECO:0000256" key="6">
    <source>
        <dbReference type="SAM" id="Phobius"/>
    </source>
</evidence>
<dbReference type="RefSeq" id="WP_052476573.1">
    <property type="nucleotide sequence ID" value="NZ_JAGFPW010000013.1"/>
</dbReference>
<feature type="transmembrane region" description="Helical" evidence="6">
    <location>
        <begin position="326"/>
        <end position="344"/>
    </location>
</feature>
<dbReference type="InterPro" id="IPR051679">
    <property type="entry name" value="DASS-Related_Transporters"/>
</dbReference>
<comment type="caution">
    <text evidence="8">The sequence shown here is derived from an EMBL/GenBank/DDBJ whole genome shotgun (WGS) entry which is preliminary data.</text>
</comment>
<dbReference type="EMBL" id="JAGFPW010000013">
    <property type="protein sequence ID" value="MBO3795494.1"/>
    <property type="molecule type" value="Genomic_DNA"/>
</dbReference>
<feature type="transmembrane region" description="Helical" evidence="6">
    <location>
        <begin position="364"/>
        <end position="384"/>
    </location>
</feature>
<proteinExistence type="predicted"/>
<name>A0A162UP55_BACIU</name>
<feature type="transmembrane region" description="Helical" evidence="6">
    <location>
        <begin position="268"/>
        <end position="289"/>
    </location>
</feature>
<organism evidence="8 10">
    <name type="scientific">Bacillus subtilis</name>
    <dbReference type="NCBI Taxonomy" id="1423"/>
    <lineage>
        <taxon>Bacteria</taxon>
        <taxon>Bacillati</taxon>
        <taxon>Bacillota</taxon>
        <taxon>Bacilli</taxon>
        <taxon>Bacillales</taxon>
        <taxon>Bacillaceae</taxon>
        <taxon>Bacillus</taxon>
    </lineage>
</organism>
<dbReference type="Proteomes" id="UP000076442">
    <property type="component" value="Unassembled WGS sequence"/>
</dbReference>
<keyword evidence="3 6" id="KW-0812">Transmembrane</keyword>
<evidence type="ECO:0000256" key="4">
    <source>
        <dbReference type="ARBA" id="ARBA00022989"/>
    </source>
</evidence>
<evidence type="ECO:0000256" key="3">
    <source>
        <dbReference type="ARBA" id="ARBA00022692"/>
    </source>
</evidence>
<reference evidence="7 9" key="1">
    <citation type="submission" date="2015-09" db="EMBL/GenBank/DDBJ databases">
        <title>Spore heat resistance.</title>
        <authorList>
            <person name="Boekhorst J."/>
            <person name="Berendsen E.M."/>
            <person name="Wells-Bennik M.H."/>
            <person name="Kuipers O.P."/>
        </authorList>
    </citation>
    <scope>NUCLEOTIDE SEQUENCE [LARGE SCALE GENOMIC DNA]</scope>
    <source>
        <strain evidence="7 9">B4122</strain>
    </source>
</reference>
<dbReference type="Proteomes" id="UP000665181">
    <property type="component" value="Unassembled WGS sequence"/>
</dbReference>
<feature type="transmembrane region" description="Helical" evidence="6">
    <location>
        <begin position="447"/>
        <end position="467"/>
    </location>
</feature>
<keyword evidence="5 6" id="KW-0472">Membrane</keyword>
<feature type="transmembrane region" description="Helical" evidence="6">
    <location>
        <begin position="205"/>
        <end position="225"/>
    </location>
</feature>
<evidence type="ECO:0000313" key="9">
    <source>
        <dbReference type="Proteomes" id="UP000076442"/>
    </source>
</evidence>
<feature type="transmembrane region" description="Helical" evidence="6">
    <location>
        <begin position="391"/>
        <end position="412"/>
    </location>
</feature>
<dbReference type="PANTHER" id="PTHR43652">
    <property type="entry name" value="BASIC AMINO ACID ANTIPORTER YFCC-RELATED"/>
    <property type="match status" value="1"/>
</dbReference>
<sequence length="483" mass="51068">MSMPAAETQPKKKRMTFKMPDAYVLLFMIAFICAIASYIVPAGEFDRVTKGDVTTAVPGSYHSIEQSPVSLISFFTSLQDGMVGSAPIIFLILFTGGTIAILEKTGAINGLIYNVISKFRTKQLLFICIVGALFSILGTTGIVVNSVIGFIPIGLIVARSLKWDAVAGAAVIYIGCYAGFNSTILSPSPLGLSQSIAELPLFSGIGLRVVIYICFLLSSIIYIYLYTRKLKKSKDASVLGTDWFPAAGMGEAGKEEDQSVPFTVRHKLILAVAGLSLVGFLYGALKLGWSDSQMAATFIFISVLAGLIGGLAANDIAKTFITGCQSLVYGALIVGMARSISVILENGKLLDTVVNALASLLDGFSPIAGAIGMYIASALLHFLISSGSGEAVVFIPILAPLADLMGITRQVAVEAVMLGEGVVNCVNPTSGVLMAVLAASGIPYVKWLWFMVPLALIWFLIELVFIVGGRFNDCCPPACTAGF</sequence>
<evidence type="ECO:0000256" key="1">
    <source>
        <dbReference type="ARBA" id="ARBA00004651"/>
    </source>
</evidence>
<reference evidence="8" key="2">
    <citation type="submission" date="2021-03" db="EMBL/GenBank/DDBJ databases">
        <title>Isolation of Bacillus subtilis from fermented food sample.</title>
        <authorList>
            <person name="Lakshmanan V."/>
            <person name="Athira K."/>
            <person name="Rajagopal K."/>
        </authorList>
    </citation>
    <scope>NUCLEOTIDE SEQUENCE</scope>
    <source>
        <strain evidence="8">S1</strain>
    </source>
</reference>
<dbReference type="EMBL" id="LJZV01000003">
    <property type="protein sequence ID" value="KZD94351.1"/>
    <property type="molecule type" value="Genomic_DNA"/>
</dbReference>
<keyword evidence="4 6" id="KW-1133">Transmembrane helix</keyword>
<accession>A0A162UP55</accession>